<evidence type="ECO:0000313" key="9">
    <source>
        <dbReference type="Proteomes" id="UP000446719"/>
    </source>
</evidence>
<dbReference type="InterPro" id="IPR004547">
    <property type="entry name" value="Glucosamine6P_isomerase"/>
</dbReference>
<dbReference type="UniPathway" id="UPA00629">
    <property type="reaction ID" value="UER00684"/>
</dbReference>
<reference evidence="8" key="3">
    <citation type="submission" date="2020-02" db="EMBL/GenBank/DDBJ databases">
        <authorList>
            <person name="Littmann E."/>
            <person name="Sorbara M."/>
        </authorList>
    </citation>
    <scope>NUCLEOTIDE SEQUENCE</scope>
    <source>
        <strain evidence="8">MSK.10.16</strain>
    </source>
</reference>
<dbReference type="InterPro" id="IPR037171">
    <property type="entry name" value="NagB/RpiA_transferase-like"/>
</dbReference>
<evidence type="ECO:0000256" key="3">
    <source>
        <dbReference type="ARBA" id="ARBA00023277"/>
    </source>
</evidence>
<dbReference type="GO" id="GO:0005975">
    <property type="term" value="P:carbohydrate metabolic process"/>
    <property type="evidence" value="ECO:0007669"/>
    <property type="project" value="InterPro"/>
</dbReference>
<feature type="domain" description="Glucosamine/galactosamine-6-phosphate isomerase" evidence="5">
    <location>
        <begin position="12"/>
        <end position="228"/>
    </location>
</feature>
<sequence>MKIYKAKDYKDMSRKAANIISAQVIMKPNCVLGLATGSTPIGTYDQLVEWYNKGDLDFSEVTTVNLDEYKGLPRTNDQSYYYFMHQHLFDRVNINPEQTNVPNGMESDAEKECGRYEGLIHSLGGVDLQLLGLGHNGHIGFNEPGEAFEKETHCVDLTESTIEANKRFFASAEDVPKQAYTMGIKTIMQAKKILVVVNGEAKADIVERAFFGPVTPEVPASILQMHNDVTLVGDEAALAKIVELHAEVLK</sequence>
<feature type="active site" description="Proton acceptor; for ring-opening step" evidence="4">
    <location>
        <position position="138"/>
    </location>
</feature>
<keyword evidence="3 4" id="KW-0119">Carbohydrate metabolism</keyword>
<dbReference type="EC" id="3.5.99.6" evidence="4"/>
<dbReference type="InterPro" id="IPR018321">
    <property type="entry name" value="Glucosamine6P_isomerase_CS"/>
</dbReference>
<comment type="catalytic activity">
    <reaction evidence="1 4">
        <text>alpha-D-glucosamine 6-phosphate + H2O = beta-D-fructose 6-phosphate + NH4(+)</text>
        <dbReference type="Rhea" id="RHEA:12172"/>
        <dbReference type="ChEBI" id="CHEBI:15377"/>
        <dbReference type="ChEBI" id="CHEBI:28938"/>
        <dbReference type="ChEBI" id="CHEBI:57634"/>
        <dbReference type="ChEBI" id="CHEBI:75989"/>
        <dbReference type="EC" id="3.5.99.6"/>
    </reaction>
</comment>
<feature type="active site" description="For ring-opening step" evidence="4">
    <location>
        <position position="136"/>
    </location>
</feature>
<evidence type="ECO:0000313" key="7">
    <source>
        <dbReference type="EMBL" id="MZK18620.1"/>
    </source>
</evidence>
<feature type="active site" description="For ring-opening step" evidence="4">
    <location>
        <position position="143"/>
    </location>
</feature>
<dbReference type="GO" id="GO:0004342">
    <property type="term" value="F:glucosamine-6-phosphate deaminase activity"/>
    <property type="evidence" value="ECO:0007669"/>
    <property type="project" value="UniProtKB-UniRule"/>
</dbReference>
<protein>
    <recommendedName>
        <fullName evidence="4">Glucosamine-6-phosphate deaminase</fullName>
        <ecNumber evidence="4">3.5.99.6</ecNumber>
    </recommendedName>
    <alternativeName>
        <fullName evidence="4">GlcN6P deaminase</fullName>
        <shortName evidence="4">GNPDA</shortName>
    </alternativeName>
    <alternativeName>
        <fullName evidence="4">Glucosamine-6-phosphate isomerase</fullName>
    </alternativeName>
</protein>
<dbReference type="Proteomes" id="UP000724058">
    <property type="component" value="Unassembled WGS sequence"/>
</dbReference>
<comment type="similarity">
    <text evidence="4">Belongs to the glucosamine/galactosamine-6-phosphate isomerase family. NagB subfamily.</text>
</comment>
<accession>A0A6N9K038</accession>
<evidence type="ECO:0000313" key="8">
    <source>
        <dbReference type="EMBL" id="NSE58963.1"/>
    </source>
</evidence>
<dbReference type="FunFam" id="3.40.50.1360:FF:000003">
    <property type="entry name" value="Glucosamine-6-phosphate deaminase"/>
    <property type="match status" value="1"/>
</dbReference>
<comment type="caution">
    <text evidence="4">Lacks conserved residue(s) required for the propagation of feature annotation.</text>
</comment>
<dbReference type="GO" id="GO:0019262">
    <property type="term" value="P:N-acetylneuraminate catabolic process"/>
    <property type="evidence" value="ECO:0007669"/>
    <property type="project" value="UniProtKB-UniRule"/>
</dbReference>
<dbReference type="RefSeq" id="WP_161159506.1">
    <property type="nucleotide sequence ID" value="NZ_JAAIOC010000022.1"/>
</dbReference>
<dbReference type="Gene3D" id="3.40.50.1360">
    <property type="match status" value="1"/>
</dbReference>
<dbReference type="EMBL" id="JAAIOD010000020">
    <property type="protein sequence ID" value="NSE58963.1"/>
    <property type="molecule type" value="Genomic_DNA"/>
</dbReference>
<dbReference type="HAMAP" id="MF_01241">
    <property type="entry name" value="GlcN6P_deamin"/>
    <property type="match status" value="1"/>
</dbReference>
<evidence type="ECO:0000256" key="1">
    <source>
        <dbReference type="ARBA" id="ARBA00000644"/>
    </source>
</evidence>
<evidence type="ECO:0000256" key="2">
    <source>
        <dbReference type="ARBA" id="ARBA00022801"/>
    </source>
</evidence>
<dbReference type="GO" id="GO:0006043">
    <property type="term" value="P:glucosamine catabolic process"/>
    <property type="evidence" value="ECO:0007669"/>
    <property type="project" value="TreeGrafter"/>
</dbReference>
<organism evidence="6 10">
    <name type="scientific">Dorea longicatena</name>
    <dbReference type="NCBI Taxonomy" id="88431"/>
    <lineage>
        <taxon>Bacteria</taxon>
        <taxon>Bacillati</taxon>
        <taxon>Bacillota</taxon>
        <taxon>Clostridia</taxon>
        <taxon>Lachnospirales</taxon>
        <taxon>Lachnospiraceae</taxon>
        <taxon>Dorea</taxon>
    </lineage>
</organism>
<dbReference type="PANTHER" id="PTHR11280">
    <property type="entry name" value="GLUCOSAMINE-6-PHOSPHATE ISOMERASE"/>
    <property type="match status" value="1"/>
</dbReference>
<reference evidence="9 10" key="1">
    <citation type="journal article" date="2019" name="Nat. Med.">
        <title>A library of human gut bacterial isolates paired with longitudinal multiomics data enables mechanistic microbiome research.</title>
        <authorList>
            <person name="Poyet M."/>
            <person name="Groussin M."/>
            <person name="Gibbons S.M."/>
            <person name="Avila-Pacheco J."/>
            <person name="Jiang X."/>
            <person name="Kearney S.M."/>
            <person name="Perrotta A.R."/>
            <person name="Berdy B."/>
            <person name="Zhao S."/>
            <person name="Lieberman T.D."/>
            <person name="Swanson P.K."/>
            <person name="Smith M."/>
            <person name="Roesemann S."/>
            <person name="Alexander J.E."/>
            <person name="Rich S.A."/>
            <person name="Livny J."/>
            <person name="Vlamakis H."/>
            <person name="Clish C."/>
            <person name="Bullock K."/>
            <person name="Deik A."/>
            <person name="Scott J."/>
            <person name="Pierce K.A."/>
            <person name="Xavier R.J."/>
            <person name="Alm E.J."/>
        </authorList>
    </citation>
    <scope>NUCLEOTIDE SEQUENCE [LARGE SCALE GENOMIC DNA]</scope>
    <source>
        <strain evidence="6 10">BIOML-A1</strain>
        <strain evidence="7 9">BIOML-A7</strain>
    </source>
</reference>
<dbReference type="AlphaFoldDB" id="A0A6N9K038"/>
<evidence type="ECO:0000256" key="4">
    <source>
        <dbReference type="HAMAP-Rule" id="MF_01241"/>
    </source>
</evidence>
<dbReference type="Pfam" id="PF01182">
    <property type="entry name" value="Glucosamine_iso"/>
    <property type="match status" value="1"/>
</dbReference>
<name>A0A6N9K038_9FIRM</name>
<dbReference type="Proteomes" id="UP000449249">
    <property type="component" value="Unassembled WGS sequence"/>
</dbReference>
<dbReference type="NCBIfam" id="TIGR00502">
    <property type="entry name" value="nagB"/>
    <property type="match status" value="1"/>
</dbReference>
<dbReference type="EMBL" id="WWSH01000014">
    <property type="protein sequence ID" value="MZK11379.1"/>
    <property type="molecule type" value="Genomic_DNA"/>
</dbReference>
<dbReference type="SUPFAM" id="SSF100950">
    <property type="entry name" value="NagB/RpiA/CoA transferase-like"/>
    <property type="match status" value="1"/>
</dbReference>
<comment type="pathway">
    <text evidence="4">Amino-sugar metabolism; N-acetylneuraminate degradation; D-fructose 6-phosphate from N-acetylneuraminate: step 5/5.</text>
</comment>
<gene>
    <name evidence="4 6" type="primary">nagB</name>
    <name evidence="8" type="ORF">G4332_12805</name>
    <name evidence="7" type="ORF">GT565_10960</name>
    <name evidence="6" type="ORF">GT576_13805</name>
</gene>
<dbReference type="GO" id="GO:0006046">
    <property type="term" value="P:N-acetylglucosamine catabolic process"/>
    <property type="evidence" value="ECO:0007669"/>
    <property type="project" value="UniProtKB-UniRule"/>
</dbReference>
<dbReference type="CDD" id="cd01399">
    <property type="entry name" value="GlcN6P_deaminase"/>
    <property type="match status" value="1"/>
</dbReference>
<comment type="caution">
    <text evidence="6">The sequence shown here is derived from an EMBL/GenBank/DDBJ whole genome shotgun (WGS) entry which is preliminary data.</text>
</comment>
<dbReference type="GO" id="GO:0005737">
    <property type="term" value="C:cytoplasm"/>
    <property type="evidence" value="ECO:0007669"/>
    <property type="project" value="TreeGrafter"/>
</dbReference>
<dbReference type="EMBL" id="WWSB01000014">
    <property type="protein sequence ID" value="MZK18620.1"/>
    <property type="molecule type" value="Genomic_DNA"/>
</dbReference>
<feature type="active site" description="Proton acceptor; for enolization step" evidence="4">
    <location>
        <position position="67"/>
    </location>
</feature>
<comment type="function">
    <text evidence="4">Catalyzes the reversible isomerization-deamination of glucosamine 6-phosphate (GlcN6P) to form fructose 6-phosphate (Fru6P) and ammonium ion.</text>
</comment>
<dbReference type="Proteomes" id="UP000446719">
    <property type="component" value="Unassembled WGS sequence"/>
</dbReference>
<keyword evidence="2 4" id="KW-0378">Hydrolase</keyword>
<evidence type="ECO:0000313" key="10">
    <source>
        <dbReference type="Proteomes" id="UP000449249"/>
    </source>
</evidence>
<dbReference type="InterPro" id="IPR006148">
    <property type="entry name" value="Glc/Gal-6P_isomerase"/>
</dbReference>
<evidence type="ECO:0000259" key="5">
    <source>
        <dbReference type="Pfam" id="PF01182"/>
    </source>
</evidence>
<dbReference type="PROSITE" id="PS01161">
    <property type="entry name" value="GLC_GALNAC_ISOMERASE"/>
    <property type="match status" value="1"/>
</dbReference>
<dbReference type="GO" id="GO:0042802">
    <property type="term" value="F:identical protein binding"/>
    <property type="evidence" value="ECO:0007669"/>
    <property type="project" value="TreeGrafter"/>
</dbReference>
<reference evidence="8" key="2">
    <citation type="journal article" date="2020" name="Cell Host Microbe">
        <title>Functional and Genomic Variation between Human-Derived Isolates of Lachnospiraceae Reveals Inter- and Intra-Species Diversity.</title>
        <authorList>
            <person name="Sorbara M.T."/>
            <person name="Littmann E.R."/>
            <person name="Fontana E."/>
            <person name="Moody T.U."/>
            <person name="Kohout C.E."/>
            <person name="Gjonbalaj M."/>
            <person name="Eaton V."/>
            <person name="Seok R."/>
            <person name="Leiner I.M."/>
            <person name="Pamer E.G."/>
        </authorList>
    </citation>
    <scope>NUCLEOTIDE SEQUENCE</scope>
    <source>
        <strain evidence="8">MSK.10.16</strain>
    </source>
</reference>
<dbReference type="PANTHER" id="PTHR11280:SF5">
    <property type="entry name" value="GLUCOSAMINE-6-PHOSPHATE ISOMERASE"/>
    <property type="match status" value="1"/>
</dbReference>
<proteinExistence type="inferred from homology"/>
<evidence type="ECO:0000313" key="6">
    <source>
        <dbReference type="EMBL" id="MZK11379.1"/>
    </source>
</evidence>